<name>A0AAD7AVD6_9AGAR</name>
<evidence type="ECO:0008006" key="3">
    <source>
        <dbReference type="Google" id="ProtNLM"/>
    </source>
</evidence>
<keyword evidence="2" id="KW-1185">Reference proteome</keyword>
<organism evidence="1 2">
    <name type="scientific">Mycena albidolilacea</name>
    <dbReference type="NCBI Taxonomy" id="1033008"/>
    <lineage>
        <taxon>Eukaryota</taxon>
        <taxon>Fungi</taxon>
        <taxon>Dikarya</taxon>
        <taxon>Basidiomycota</taxon>
        <taxon>Agaricomycotina</taxon>
        <taxon>Agaricomycetes</taxon>
        <taxon>Agaricomycetidae</taxon>
        <taxon>Agaricales</taxon>
        <taxon>Marasmiineae</taxon>
        <taxon>Mycenaceae</taxon>
        <taxon>Mycena</taxon>
    </lineage>
</organism>
<dbReference type="SUPFAM" id="SSF52047">
    <property type="entry name" value="RNI-like"/>
    <property type="match status" value="1"/>
</dbReference>
<dbReference type="Proteomes" id="UP001218218">
    <property type="component" value="Unassembled WGS sequence"/>
</dbReference>
<dbReference type="SUPFAM" id="SSF81383">
    <property type="entry name" value="F-box domain"/>
    <property type="match status" value="1"/>
</dbReference>
<dbReference type="Gene3D" id="3.80.10.10">
    <property type="entry name" value="Ribonuclease Inhibitor"/>
    <property type="match status" value="1"/>
</dbReference>
<dbReference type="AlphaFoldDB" id="A0AAD7AVD6"/>
<dbReference type="CDD" id="cd09917">
    <property type="entry name" value="F-box_SF"/>
    <property type="match status" value="1"/>
</dbReference>
<reference evidence="1" key="1">
    <citation type="submission" date="2023-03" db="EMBL/GenBank/DDBJ databases">
        <title>Massive genome expansion in bonnet fungi (Mycena s.s.) driven by repeated elements and novel gene families across ecological guilds.</title>
        <authorList>
            <consortium name="Lawrence Berkeley National Laboratory"/>
            <person name="Harder C.B."/>
            <person name="Miyauchi S."/>
            <person name="Viragh M."/>
            <person name="Kuo A."/>
            <person name="Thoen E."/>
            <person name="Andreopoulos B."/>
            <person name="Lu D."/>
            <person name="Skrede I."/>
            <person name="Drula E."/>
            <person name="Henrissat B."/>
            <person name="Morin E."/>
            <person name="Kohler A."/>
            <person name="Barry K."/>
            <person name="LaButti K."/>
            <person name="Morin E."/>
            <person name="Salamov A."/>
            <person name="Lipzen A."/>
            <person name="Mereny Z."/>
            <person name="Hegedus B."/>
            <person name="Baldrian P."/>
            <person name="Stursova M."/>
            <person name="Weitz H."/>
            <person name="Taylor A."/>
            <person name="Grigoriev I.V."/>
            <person name="Nagy L.G."/>
            <person name="Martin F."/>
            <person name="Kauserud H."/>
        </authorList>
    </citation>
    <scope>NUCLEOTIDE SEQUENCE</scope>
    <source>
        <strain evidence="1">CBHHK002</strain>
    </source>
</reference>
<gene>
    <name evidence="1" type="ORF">DFH08DRAFT_832075</name>
</gene>
<dbReference type="EMBL" id="JARIHO010000001">
    <property type="protein sequence ID" value="KAJ7368714.1"/>
    <property type="molecule type" value="Genomic_DNA"/>
</dbReference>
<accession>A0AAD7AVD6</accession>
<sequence>MRIELIPKYYPYDIPVEVWLMCWSPCSLRQLRRISLVCKLFRSLVLPQLFREQSFDVMALAQGLDHGNWRERIHRLHRTAVRLDRLAEVPSPLWVHTLKVFFGPRTPLHYSHLSVDKIHLFDTLQGIRMDLVFPMTLSRYRNLSTLHIGHTAIDPPFREALQSLPKLKDLLLRDCLIHVGETIPLNNLTIILCSSMRLPVRLADPETLHTLAFDLVPNTAITFGSATLSNLVDLSIQEVHAAGKFVRLLAQCPHLISLSVNSVAGPLPAVSPDIIPRLRSLSAPRTLVHILGPGRPISRVLLTDKLHRELLMPLYTAISQAIVPLKSLHLPCKRGFLDPLAAIASLYPGLTELSLEFFERPIFRCGTRNFCRRNVLLNTMAGPPRDRRTLNGDMPVDDISDVESEREDLAPILVVEQAASEPTQARSVSRSMSMLSNLFEWIMEDSFALPVNIEVFRMVNRDCQLPPVDQHQAIARLSRLYSQLREIKLGSLGGSWVRTGNSWARDVSGAREEILVFRGLKPDPWMGWSDEWPSSRTPDNPFGG</sequence>
<proteinExistence type="predicted"/>
<evidence type="ECO:0000313" key="2">
    <source>
        <dbReference type="Proteomes" id="UP001218218"/>
    </source>
</evidence>
<comment type="caution">
    <text evidence="1">The sequence shown here is derived from an EMBL/GenBank/DDBJ whole genome shotgun (WGS) entry which is preliminary data.</text>
</comment>
<evidence type="ECO:0000313" key="1">
    <source>
        <dbReference type="EMBL" id="KAJ7368714.1"/>
    </source>
</evidence>
<dbReference type="InterPro" id="IPR036047">
    <property type="entry name" value="F-box-like_dom_sf"/>
</dbReference>
<protein>
    <recommendedName>
        <fullName evidence="3">F-box domain-containing protein</fullName>
    </recommendedName>
</protein>
<dbReference type="InterPro" id="IPR032675">
    <property type="entry name" value="LRR_dom_sf"/>
</dbReference>